<evidence type="ECO:0000256" key="5">
    <source>
        <dbReference type="ARBA" id="ARBA00022729"/>
    </source>
</evidence>
<evidence type="ECO:0000256" key="9">
    <source>
        <dbReference type="ARBA" id="ARBA00022989"/>
    </source>
</evidence>
<evidence type="ECO:0000259" key="15">
    <source>
        <dbReference type="PROSITE" id="PS50011"/>
    </source>
</evidence>
<dbReference type="Gene3D" id="3.30.200.20">
    <property type="entry name" value="Phosphorylase Kinase, domain 1"/>
    <property type="match status" value="1"/>
</dbReference>
<keyword evidence="3" id="KW-0808">Transferase</keyword>
<dbReference type="GO" id="GO:0005886">
    <property type="term" value="C:plasma membrane"/>
    <property type="evidence" value="ECO:0007669"/>
    <property type="project" value="UniProtKB-ARBA"/>
</dbReference>
<dbReference type="SUPFAM" id="SSF56112">
    <property type="entry name" value="Protein kinase-like (PK-like)"/>
    <property type="match status" value="1"/>
</dbReference>
<feature type="domain" description="Protein kinase" evidence="15">
    <location>
        <begin position="344"/>
        <end position="623"/>
    </location>
</feature>
<dbReference type="InterPro" id="IPR011009">
    <property type="entry name" value="Kinase-like_dom_sf"/>
</dbReference>
<evidence type="ECO:0000256" key="14">
    <source>
        <dbReference type="SAM" id="SignalP"/>
    </source>
</evidence>
<protein>
    <recommendedName>
        <fullName evidence="15">Protein kinase domain-containing protein</fullName>
    </recommendedName>
</protein>
<dbReference type="Gene3D" id="1.10.510.10">
    <property type="entry name" value="Transferase(Phosphotransferase) domain 1"/>
    <property type="match status" value="1"/>
</dbReference>
<keyword evidence="17" id="KW-1185">Reference proteome</keyword>
<keyword evidence="4 13" id="KW-0812">Transmembrane</keyword>
<dbReference type="PROSITE" id="PS50011">
    <property type="entry name" value="PROTEIN_KINASE_DOM"/>
    <property type="match status" value="1"/>
</dbReference>
<dbReference type="PANTHER" id="PTHR46008:SF12">
    <property type="entry name" value="LEAF RUST 10 DISEASE-RESISTANCE LOCUS RECEPTOR-LIKE PROTEIN KINASE-LIKE 1.1"/>
    <property type="match status" value="1"/>
</dbReference>
<dbReference type="FunFam" id="1.10.510.10:FF:000161">
    <property type="entry name" value="Wall-associated receptor kinase-like 20"/>
    <property type="match status" value="1"/>
</dbReference>
<dbReference type="PANTHER" id="PTHR46008">
    <property type="entry name" value="LEAF RUST 10 DISEASE-RESISTANCE LOCUS RECEPTOR-LIKE PROTEIN KINASE-LIKE 1.4"/>
    <property type="match status" value="1"/>
</dbReference>
<evidence type="ECO:0000256" key="10">
    <source>
        <dbReference type="ARBA" id="ARBA00023136"/>
    </source>
</evidence>
<keyword evidence="10 13" id="KW-0472">Membrane</keyword>
<evidence type="ECO:0000256" key="12">
    <source>
        <dbReference type="PROSITE-ProRule" id="PRU10141"/>
    </source>
</evidence>
<keyword evidence="5 14" id="KW-0732">Signal</keyword>
<proteinExistence type="predicted"/>
<dbReference type="Proteomes" id="UP001234989">
    <property type="component" value="Chromosome 5"/>
</dbReference>
<dbReference type="GO" id="GO:0005524">
    <property type="term" value="F:ATP binding"/>
    <property type="evidence" value="ECO:0007669"/>
    <property type="project" value="UniProtKB-UniRule"/>
</dbReference>
<dbReference type="PROSITE" id="PS00108">
    <property type="entry name" value="PROTEIN_KINASE_ST"/>
    <property type="match status" value="1"/>
</dbReference>
<dbReference type="PROSITE" id="PS00107">
    <property type="entry name" value="PROTEIN_KINASE_ATP"/>
    <property type="match status" value="1"/>
</dbReference>
<dbReference type="InterPro" id="IPR008271">
    <property type="entry name" value="Ser/Thr_kinase_AS"/>
</dbReference>
<dbReference type="InterPro" id="IPR000719">
    <property type="entry name" value="Prot_kinase_dom"/>
</dbReference>
<dbReference type="AlphaFoldDB" id="A0AAF0QTV1"/>
<evidence type="ECO:0000256" key="1">
    <source>
        <dbReference type="ARBA" id="ARBA00004167"/>
    </source>
</evidence>
<dbReference type="Pfam" id="PF00069">
    <property type="entry name" value="Pkinase"/>
    <property type="match status" value="1"/>
</dbReference>
<evidence type="ECO:0000313" key="16">
    <source>
        <dbReference type="EMBL" id="WMV28263.1"/>
    </source>
</evidence>
<keyword evidence="11" id="KW-0325">Glycoprotein</keyword>
<comment type="subcellular location">
    <subcellularLocation>
        <location evidence="1">Membrane</location>
        <topology evidence="1">Single-pass membrane protein</topology>
    </subcellularLocation>
</comment>
<dbReference type="EMBL" id="CP133616">
    <property type="protein sequence ID" value="WMV28263.1"/>
    <property type="molecule type" value="Genomic_DNA"/>
</dbReference>
<evidence type="ECO:0000256" key="6">
    <source>
        <dbReference type="ARBA" id="ARBA00022741"/>
    </source>
</evidence>
<evidence type="ECO:0000256" key="7">
    <source>
        <dbReference type="ARBA" id="ARBA00022777"/>
    </source>
</evidence>
<keyword evidence="9 13" id="KW-1133">Transmembrane helix</keyword>
<keyword evidence="8 12" id="KW-0067">ATP-binding</keyword>
<dbReference type="GO" id="GO:0004674">
    <property type="term" value="F:protein serine/threonine kinase activity"/>
    <property type="evidence" value="ECO:0007669"/>
    <property type="project" value="UniProtKB-KW"/>
</dbReference>
<sequence>MDFASSLFCFLLSVFLMLVQAMGRNDSTCPKSFSCGNLTDLSFPFSLSTQPDCGIMFLSGCDAKTFPKTRLLPEGDSYYVVVNMYNYTVCVEDPKLHAKLRQHNCQAFNEKFSLPYSPSISFEILPLNILNFFKCNSTSSSTPNITQQMKDHFAGYRMYSGCKDFSLFYKLPGGDDEDVRAGNLPANCSLIGLPIRSISDDDGVFNMLSATFFVEWKISEDCNKCHYGGGQCQTDINNKFHCTYPYSPQAQSHQENNPHEQDAKMARRKFGLTLGAVLGGLGLVMICLAVYFIWCCKRRKFNPPHFLSTRKLSYIFKNDVEGGSIYFGIPVFSYSELEEATNDFNSSRILGDGGFGTVYYGKLKDGREVAVKRLYEHNCKRMQQFVNEIEILTRLRHNNLVTLYGCTSRRSRELLLVYEFIPNGTLADHLHGDRVKDGSLTWLVRMNIAIETAGALAYLHASDVIHCDVKTNNILLDHNFGVKVADFGISRLFPNDVSHISTTPRGTPSYIDPKYHECYQLTIKSDVYSFGVVLVELISSMPAVDMNRHSQEINLANYAINKIIKSADNELIDPSLGYDSDTKTWEMTTSVAELAFLCLQTDRDVRPTMVEVLDALKEIQTNLNANEAKIVVAPPFPESEDIFLLKKVKSLPSPNSLTDEWITCSDITCTK</sequence>
<evidence type="ECO:0000256" key="11">
    <source>
        <dbReference type="ARBA" id="ARBA00023180"/>
    </source>
</evidence>
<dbReference type="SMART" id="SM00220">
    <property type="entry name" value="S_TKc"/>
    <property type="match status" value="1"/>
</dbReference>
<accession>A0AAF0QTV1</accession>
<feature type="chain" id="PRO_5042008446" description="Protein kinase domain-containing protein" evidence="14">
    <location>
        <begin position="24"/>
        <end position="671"/>
    </location>
</feature>
<feature type="signal peptide" evidence="14">
    <location>
        <begin position="1"/>
        <end position="23"/>
    </location>
</feature>
<keyword evidence="6 12" id="KW-0547">Nucleotide-binding</keyword>
<evidence type="ECO:0000256" key="8">
    <source>
        <dbReference type="ARBA" id="ARBA00022840"/>
    </source>
</evidence>
<keyword evidence="7" id="KW-0418">Kinase</keyword>
<evidence type="ECO:0000256" key="3">
    <source>
        <dbReference type="ARBA" id="ARBA00022679"/>
    </source>
</evidence>
<dbReference type="InterPro" id="IPR017441">
    <property type="entry name" value="Protein_kinase_ATP_BS"/>
</dbReference>
<evidence type="ECO:0000256" key="2">
    <source>
        <dbReference type="ARBA" id="ARBA00022527"/>
    </source>
</evidence>
<organism evidence="16 17">
    <name type="scientific">Solanum verrucosum</name>
    <dbReference type="NCBI Taxonomy" id="315347"/>
    <lineage>
        <taxon>Eukaryota</taxon>
        <taxon>Viridiplantae</taxon>
        <taxon>Streptophyta</taxon>
        <taxon>Embryophyta</taxon>
        <taxon>Tracheophyta</taxon>
        <taxon>Spermatophyta</taxon>
        <taxon>Magnoliopsida</taxon>
        <taxon>eudicotyledons</taxon>
        <taxon>Gunneridae</taxon>
        <taxon>Pentapetalae</taxon>
        <taxon>asterids</taxon>
        <taxon>lamiids</taxon>
        <taxon>Solanales</taxon>
        <taxon>Solanaceae</taxon>
        <taxon>Solanoideae</taxon>
        <taxon>Solaneae</taxon>
        <taxon>Solanum</taxon>
    </lineage>
</organism>
<evidence type="ECO:0000256" key="4">
    <source>
        <dbReference type="ARBA" id="ARBA00022692"/>
    </source>
</evidence>
<reference evidence="16" key="1">
    <citation type="submission" date="2023-08" db="EMBL/GenBank/DDBJ databases">
        <title>A de novo genome assembly of Solanum verrucosum Schlechtendal, a Mexican diploid species geographically isolated from the other diploid A-genome species in potato relatives.</title>
        <authorList>
            <person name="Hosaka K."/>
        </authorList>
    </citation>
    <scope>NUCLEOTIDE SEQUENCE</scope>
    <source>
        <tissue evidence="16">Young leaves</tissue>
    </source>
</reference>
<feature type="binding site" evidence="12">
    <location>
        <position position="372"/>
    </location>
    <ligand>
        <name>ATP</name>
        <dbReference type="ChEBI" id="CHEBI:30616"/>
    </ligand>
</feature>
<feature type="transmembrane region" description="Helical" evidence="13">
    <location>
        <begin position="270"/>
        <end position="294"/>
    </location>
</feature>
<evidence type="ECO:0000313" key="17">
    <source>
        <dbReference type="Proteomes" id="UP001234989"/>
    </source>
</evidence>
<keyword evidence="2" id="KW-0723">Serine/threonine-protein kinase</keyword>
<gene>
    <name evidence="16" type="ORF">MTR67_021648</name>
</gene>
<name>A0AAF0QTV1_SOLVR</name>
<evidence type="ECO:0000256" key="13">
    <source>
        <dbReference type="SAM" id="Phobius"/>
    </source>
</evidence>